<organism evidence="5 6">
    <name type="scientific">Comamonas sediminis</name>
    <dbReference type="NCBI Taxonomy" id="1783360"/>
    <lineage>
        <taxon>Bacteria</taxon>
        <taxon>Pseudomonadati</taxon>
        <taxon>Pseudomonadota</taxon>
        <taxon>Betaproteobacteria</taxon>
        <taxon>Burkholderiales</taxon>
        <taxon>Comamonadaceae</taxon>
        <taxon>Comamonas</taxon>
    </lineage>
</organism>
<dbReference type="Pfam" id="PF13458">
    <property type="entry name" value="Peripla_BP_6"/>
    <property type="match status" value="1"/>
</dbReference>
<dbReference type="RefSeq" id="WP_312529217.1">
    <property type="nucleotide sequence ID" value="NZ_JBGBDC010000006.1"/>
</dbReference>
<gene>
    <name evidence="5" type="ORF">AB7A72_14105</name>
</gene>
<feature type="chain" id="PRO_5046829591" evidence="3">
    <location>
        <begin position="26"/>
        <end position="397"/>
    </location>
</feature>
<evidence type="ECO:0000256" key="2">
    <source>
        <dbReference type="ARBA" id="ARBA00022729"/>
    </source>
</evidence>
<evidence type="ECO:0000313" key="5">
    <source>
        <dbReference type="EMBL" id="MEY2252147.1"/>
    </source>
</evidence>
<keyword evidence="2 3" id="KW-0732">Signal</keyword>
<dbReference type="InterPro" id="IPR028082">
    <property type="entry name" value="Peripla_BP_I"/>
</dbReference>
<accession>A0ABV4B4N4</accession>
<evidence type="ECO:0000256" key="3">
    <source>
        <dbReference type="SAM" id="SignalP"/>
    </source>
</evidence>
<comment type="caution">
    <text evidence="5">The sequence shown here is derived from an EMBL/GenBank/DDBJ whole genome shotgun (WGS) entry which is preliminary data.</text>
</comment>
<keyword evidence="6" id="KW-1185">Reference proteome</keyword>
<evidence type="ECO:0000259" key="4">
    <source>
        <dbReference type="Pfam" id="PF13458"/>
    </source>
</evidence>
<name>A0ABV4B4N4_9BURK</name>
<comment type="similarity">
    <text evidence="1">Belongs to the leucine-binding protein family.</text>
</comment>
<feature type="domain" description="Leucine-binding protein" evidence="4">
    <location>
        <begin position="28"/>
        <end position="376"/>
    </location>
</feature>
<proteinExistence type="inferred from homology"/>
<evidence type="ECO:0000256" key="1">
    <source>
        <dbReference type="ARBA" id="ARBA00010062"/>
    </source>
</evidence>
<dbReference type="SUPFAM" id="SSF53822">
    <property type="entry name" value="Periplasmic binding protein-like I"/>
    <property type="match status" value="1"/>
</dbReference>
<dbReference type="InterPro" id="IPR028081">
    <property type="entry name" value="Leu-bd"/>
</dbReference>
<dbReference type="EMBL" id="JBGBDC010000006">
    <property type="protein sequence ID" value="MEY2252147.1"/>
    <property type="molecule type" value="Genomic_DNA"/>
</dbReference>
<dbReference type="InterPro" id="IPR051010">
    <property type="entry name" value="BCAA_transport"/>
</dbReference>
<feature type="signal peptide" evidence="3">
    <location>
        <begin position="1"/>
        <end position="25"/>
    </location>
</feature>
<evidence type="ECO:0000313" key="6">
    <source>
        <dbReference type="Proteomes" id="UP001562178"/>
    </source>
</evidence>
<dbReference type="CDD" id="cd06335">
    <property type="entry name" value="PBP1_ABC_ligand_binding-like"/>
    <property type="match status" value="1"/>
</dbReference>
<dbReference type="PANTHER" id="PTHR30483:SF6">
    <property type="entry name" value="PERIPLASMIC BINDING PROTEIN OF ABC TRANSPORTER FOR NATURAL AMINO ACIDS"/>
    <property type="match status" value="1"/>
</dbReference>
<protein>
    <submittedName>
        <fullName evidence="5">ABC transporter substrate-binding protein</fullName>
    </submittedName>
</protein>
<dbReference type="Proteomes" id="UP001562178">
    <property type="component" value="Unassembled WGS sequence"/>
</dbReference>
<dbReference type="Gene3D" id="3.40.50.2300">
    <property type="match status" value="2"/>
</dbReference>
<dbReference type="PANTHER" id="PTHR30483">
    <property type="entry name" value="LEUCINE-SPECIFIC-BINDING PROTEIN"/>
    <property type="match status" value="1"/>
</dbReference>
<sequence>MYKLVYRLTKAAALVASVFAFSAQAQDIKIGYTADQSASGVAELGISGRWGFEAAIEDINKAGGIMGRKLVGVIRDDQGTPPKAIQTVQELIDSEKVSGIVGPANSGNALAWLHIPQQKKVPVIVPIGTATEITTRYAKEPQNYLYRISMVDREQVALLGAYAVKASKDKKIAILADSTGYGQGGIKDATEILALHGVKPVAVEKYGPKDTDMTSQLNKIKAAGADTVIIYGIADGAAQVLRSMEKINYMPTTLGTWGNLSSLLPKMAGTKLAEHLIMAASTTEDTSAKTKALGQRVRVNFPTLTTFPCAAQAYDSVMLLAAAMKQANSTDGEKVAAALENLNSTDGVIKTYDKPFSKTNHEGLSVSDFYLARWKGSDVVRFEDSVYKSLTPADLKK</sequence>
<reference evidence="5 6" key="1">
    <citation type="journal article" date="2016" name="Int. J. Syst. Evol. Microbiol.">
        <title>Description of Comamonas sediminis sp. nov., isolated from lagoon sediments.</title>
        <authorList>
            <person name="Subhash Y."/>
            <person name="Bang J.J."/>
            <person name="You T.H."/>
            <person name="Lee S.S."/>
        </authorList>
    </citation>
    <scope>NUCLEOTIDE SEQUENCE [LARGE SCALE GENOMIC DNA]</scope>
    <source>
        <strain evidence="5 6">JCM 31169</strain>
    </source>
</reference>